<dbReference type="PANTHER" id="PTHR35337:SF1">
    <property type="entry name" value="SLR1478 PROTEIN"/>
    <property type="match status" value="1"/>
</dbReference>
<gene>
    <name evidence="2" type="ORF">ANME2D_02850</name>
</gene>
<dbReference type="Proteomes" id="UP000027153">
    <property type="component" value="Unassembled WGS sequence"/>
</dbReference>
<keyword evidence="1" id="KW-1133">Transmembrane helix</keyword>
<dbReference type="PANTHER" id="PTHR35337">
    <property type="entry name" value="SLR1478 PROTEIN"/>
    <property type="match status" value="1"/>
</dbReference>
<feature type="transmembrane region" description="Helical" evidence="1">
    <location>
        <begin position="188"/>
        <end position="212"/>
    </location>
</feature>
<evidence type="ECO:0000313" key="3">
    <source>
        <dbReference type="Proteomes" id="UP000027153"/>
    </source>
</evidence>
<evidence type="ECO:0000256" key="1">
    <source>
        <dbReference type="SAM" id="Phobius"/>
    </source>
</evidence>
<feature type="transmembrane region" description="Helical" evidence="1">
    <location>
        <begin position="487"/>
        <end position="513"/>
    </location>
</feature>
<keyword evidence="1" id="KW-0812">Transmembrane</keyword>
<dbReference type="AlphaFoldDB" id="A0A062V603"/>
<feature type="transmembrane region" description="Helical" evidence="1">
    <location>
        <begin position="441"/>
        <end position="466"/>
    </location>
</feature>
<feature type="transmembrane region" description="Helical" evidence="1">
    <location>
        <begin position="409"/>
        <end position="435"/>
    </location>
</feature>
<feature type="transmembrane region" description="Helical" evidence="1">
    <location>
        <begin position="154"/>
        <end position="182"/>
    </location>
</feature>
<proteinExistence type="predicted"/>
<keyword evidence="3" id="KW-1185">Reference proteome</keyword>
<feature type="transmembrane region" description="Helical" evidence="1">
    <location>
        <begin position="31"/>
        <end position="52"/>
    </location>
</feature>
<reference evidence="2 3" key="1">
    <citation type="journal article" date="2013" name="Nature">
        <title>Anaerobic oxidation of methane coupled to nitrate reduction in a novel archaeal lineage.</title>
        <authorList>
            <person name="Haroon M.F."/>
            <person name="Hu S."/>
            <person name="Shi Y."/>
            <person name="Imelfort M."/>
            <person name="Keller J."/>
            <person name="Hugenholtz P."/>
            <person name="Yuan Z."/>
            <person name="Tyson G.W."/>
        </authorList>
    </citation>
    <scope>NUCLEOTIDE SEQUENCE [LARGE SCALE GENOMIC DNA]</scope>
    <source>
        <strain evidence="2 3">ANME-2d</strain>
    </source>
</reference>
<dbReference type="EMBL" id="JMIY01000007">
    <property type="protein sequence ID" value="KCZ70825.1"/>
    <property type="molecule type" value="Genomic_DNA"/>
</dbReference>
<sequence>MAQDAGSYFKSGYHQLKYAPGLIIPFLISEALFYALAWTIIFTFALFALPILEKVLPIIEKNQDLLSEIMMDNRVGNVVNYTDPRIQELEREFSSLFPEMAYILIVFFVLLFIFMILSFVLYAWARAGTIGYIWQGITTSLDFKNFRYYAKQNLYRIAGLWVLIIVFSVILFFMPFFTFVIIPSPVNVIIFILLMLVFFIIWIIAMILLFFAEESIVIENKGIIEAIRRSKEIVAGDIGSILLFIFILISVVAIYTITSGVFNLIAVIFNSSLSEFFNLLFLVFLNPLLQLAKLNFFLDKTGRTVRVMEKEIEFIKAAKEFIIESPRILVNFAKKNISYILLSLYFYVIGFGIGYYIGNSFSFLSEGFMKLISTGYTESRLIGPYISMPFIDLVYYFSNNSMVALNQGLSGLFFVIPSVLGIAVTGIIIGLFYGVLPAETASAFIAVHGVFEITAFVIATAAGIRLGVKFIKGLENENEIIDEALKVVLAALLLIGIAAFLEAFISPIVALLVV</sequence>
<dbReference type="OrthoDB" id="86288at2157"/>
<keyword evidence="1" id="KW-0472">Membrane</keyword>
<dbReference type="InterPro" id="IPR002798">
    <property type="entry name" value="SpoIIM-like"/>
</dbReference>
<evidence type="ECO:0000313" key="2">
    <source>
        <dbReference type="EMBL" id="KCZ70825.1"/>
    </source>
</evidence>
<dbReference type="RefSeq" id="WP_048092747.1">
    <property type="nucleotide sequence ID" value="NZ_JMIY01000007.1"/>
</dbReference>
<name>A0A062V603_9EURY</name>
<feature type="transmembrane region" description="Helical" evidence="1">
    <location>
        <begin position="378"/>
        <end position="397"/>
    </location>
</feature>
<protein>
    <submittedName>
        <fullName evidence="2">Uncharacterized membrane protein</fullName>
    </submittedName>
</protein>
<organism evidence="2 3">
    <name type="scientific">Candidatus Methanoperedens nitratireducens</name>
    <dbReference type="NCBI Taxonomy" id="1392998"/>
    <lineage>
        <taxon>Archaea</taxon>
        <taxon>Methanobacteriati</taxon>
        <taxon>Methanobacteriota</taxon>
        <taxon>Stenosarchaea group</taxon>
        <taxon>Methanomicrobia</taxon>
        <taxon>Methanosarcinales</taxon>
        <taxon>ANME-2 cluster</taxon>
        <taxon>Candidatus Methanoperedentaceae</taxon>
        <taxon>Candidatus Methanoperedens</taxon>
    </lineage>
</organism>
<accession>A0A062V603</accession>
<feature type="transmembrane region" description="Helical" evidence="1">
    <location>
        <begin position="233"/>
        <end position="255"/>
    </location>
</feature>
<dbReference type="Pfam" id="PF01944">
    <property type="entry name" value="SpoIIM"/>
    <property type="match status" value="1"/>
</dbReference>
<comment type="caution">
    <text evidence="2">The sequence shown here is derived from an EMBL/GenBank/DDBJ whole genome shotgun (WGS) entry which is preliminary data.</text>
</comment>
<feature type="transmembrane region" description="Helical" evidence="1">
    <location>
        <begin position="337"/>
        <end position="358"/>
    </location>
</feature>
<feature type="transmembrane region" description="Helical" evidence="1">
    <location>
        <begin position="100"/>
        <end position="125"/>
    </location>
</feature>